<dbReference type="Ensembl" id="ENSCSAVT00000004580.1">
    <property type="protein sequence ID" value="ENSCSAVP00000004514.1"/>
    <property type="gene ID" value="ENSCSAVG00000002680.1"/>
</dbReference>
<evidence type="ECO:0000313" key="3">
    <source>
        <dbReference type="Proteomes" id="UP000007875"/>
    </source>
</evidence>
<evidence type="ECO:0000313" key="2">
    <source>
        <dbReference type="Ensembl" id="ENSCSAVP00000004514.1"/>
    </source>
</evidence>
<evidence type="ECO:0000256" key="1">
    <source>
        <dbReference type="SAM" id="MobiDB-lite"/>
    </source>
</evidence>
<keyword evidence="3" id="KW-1185">Reference proteome</keyword>
<dbReference type="Proteomes" id="UP000007875">
    <property type="component" value="Unassembled WGS sequence"/>
</dbReference>
<dbReference type="HOGENOM" id="CLU_1478261_0_0_1"/>
<dbReference type="AlphaFoldDB" id="H2YGR5"/>
<name>H2YGR5_CIOSA</name>
<sequence length="183" mass="20301">MRAPSAAKSTPLPEPQPRTPPSKERTSAKPTYPDVQIKETTIGDGEETIRRRRRGRRRPQNDVNASNKPTAFANLLAVDCSSTVSRDSGILSAVLEFDELDKTNNNHDRKQSDTIDSTTPTSDDSGYIVDECDVTEECSRSMIVTSHETTEAKQRALSVLQEWVQHFPSDFKNAHLMAALSEA</sequence>
<reference evidence="3" key="1">
    <citation type="submission" date="2003-08" db="EMBL/GenBank/DDBJ databases">
        <authorList>
            <person name="Birren B."/>
            <person name="Nusbaum C."/>
            <person name="Abebe A."/>
            <person name="Abouelleil A."/>
            <person name="Adekoya E."/>
            <person name="Ait-zahra M."/>
            <person name="Allen N."/>
            <person name="Allen T."/>
            <person name="An P."/>
            <person name="Anderson M."/>
            <person name="Anderson S."/>
            <person name="Arachchi H."/>
            <person name="Armbruster J."/>
            <person name="Bachantsang P."/>
            <person name="Baldwin J."/>
            <person name="Barry A."/>
            <person name="Bayul T."/>
            <person name="Blitshsteyn B."/>
            <person name="Bloom T."/>
            <person name="Blye J."/>
            <person name="Boguslavskiy L."/>
            <person name="Borowsky M."/>
            <person name="Boukhgalter B."/>
            <person name="Brunache A."/>
            <person name="Butler J."/>
            <person name="Calixte N."/>
            <person name="Calvo S."/>
            <person name="Camarata J."/>
            <person name="Campo K."/>
            <person name="Chang J."/>
            <person name="Cheshatsang Y."/>
            <person name="Citroen M."/>
            <person name="Collymore A."/>
            <person name="Considine T."/>
            <person name="Cook A."/>
            <person name="Cooke P."/>
            <person name="Corum B."/>
            <person name="Cuomo C."/>
            <person name="David R."/>
            <person name="Dawoe T."/>
            <person name="Degray S."/>
            <person name="Dodge S."/>
            <person name="Dooley K."/>
            <person name="Dorje P."/>
            <person name="Dorjee K."/>
            <person name="Dorris L."/>
            <person name="Duffey N."/>
            <person name="Dupes A."/>
            <person name="Elkins T."/>
            <person name="Engels R."/>
            <person name="Erickson J."/>
            <person name="Farina A."/>
            <person name="Faro S."/>
            <person name="Ferreira P."/>
            <person name="Fischer H."/>
            <person name="Fitzgerald M."/>
            <person name="Foley K."/>
            <person name="Gage D."/>
            <person name="Galagan J."/>
            <person name="Gearin G."/>
            <person name="Gnerre S."/>
            <person name="Gnirke A."/>
            <person name="Goyette A."/>
            <person name="Graham J."/>
            <person name="Grandbois E."/>
            <person name="Gyaltsen K."/>
            <person name="Hafez N."/>
            <person name="Hagopian D."/>
            <person name="Hagos B."/>
            <person name="Hall J."/>
            <person name="Hatcher B."/>
            <person name="Heller A."/>
            <person name="Higgins H."/>
            <person name="Honan T."/>
            <person name="Horn A."/>
            <person name="Houde N."/>
            <person name="Hughes L."/>
            <person name="Hulme W."/>
            <person name="Husby E."/>
            <person name="Iliev I."/>
            <person name="Jaffe D."/>
            <person name="Jones C."/>
            <person name="Kamal M."/>
            <person name="Kamat A."/>
            <person name="Kamvysselis M."/>
            <person name="Karlsson E."/>
            <person name="Kells C."/>
            <person name="Kieu A."/>
            <person name="Kisner P."/>
            <person name="Kodira C."/>
            <person name="Kulbokas E."/>
            <person name="Labutti K."/>
            <person name="Lama D."/>
            <person name="Landers T."/>
            <person name="Leger J."/>
            <person name="Levine S."/>
            <person name="Lewis D."/>
            <person name="Lewis T."/>
            <person name="Lindblad-toh K."/>
            <person name="Liu X."/>
            <person name="Lokyitsang T."/>
            <person name="Lokyitsang Y."/>
            <person name="Lucien O."/>
            <person name="Lui A."/>
            <person name="Ma L.J."/>
            <person name="Mabbitt R."/>
            <person name="Macdonald J."/>
            <person name="Maclean C."/>
            <person name="Major J."/>
            <person name="Manning J."/>
            <person name="Marabella R."/>
            <person name="Maru K."/>
            <person name="Matthews C."/>
            <person name="Mauceli E."/>
            <person name="Mccarthy M."/>
            <person name="Mcdonough S."/>
            <person name="Mcghee T."/>
            <person name="Meldrim J."/>
            <person name="Meneus L."/>
            <person name="Mesirov J."/>
            <person name="Mihalev A."/>
            <person name="Mihova T."/>
            <person name="Mikkelsen T."/>
            <person name="Mlenga V."/>
            <person name="Moru K."/>
            <person name="Mozes J."/>
            <person name="Mulrain L."/>
            <person name="Munson G."/>
            <person name="Naylor J."/>
            <person name="Newes C."/>
            <person name="Nguyen C."/>
            <person name="Nguyen N."/>
            <person name="Nguyen T."/>
            <person name="Nicol R."/>
            <person name="Nielsen C."/>
            <person name="Nizzari M."/>
            <person name="Norbu C."/>
            <person name="Norbu N."/>
            <person name="O'donnell P."/>
            <person name="Okoawo O."/>
            <person name="O'leary S."/>
            <person name="Omotosho B."/>
            <person name="O'neill K."/>
            <person name="Osman S."/>
            <person name="Parker S."/>
            <person name="Perrin D."/>
            <person name="Phunkhang P."/>
            <person name="Piqani B."/>
            <person name="Purcell S."/>
            <person name="Rachupka T."/>
            <person name="Ramasamy U."/>
            <person name="Rameau R."/>
            <person name="Ray V."/>
            <person name="Raymond C."/>
            <person name="Retta R."/>
            <person name="Richardson S."/>
            <person name="Rise C."/>
            <person name="Rodriguez J."/>
            <person name="Rogers J."/>
            <person name="Rogov P."/>
            <person name="Rutman M."/>
            <person name="Schupbach R."/>
            <person name="Seaman C."/>
            <person name="Settipalli S."/>
            <person name="Sharpe T."/>
            <person name="Sheridan J."/>
            <person name="Sherpa N."/>
            <person name="Shi J."/>
            <person name="Smirnov S."/>
            <person name="Smith C."/>
            <person name="Sougnez C."/>
            <person name="Spencer B."/>
            <person name="Stalker J."/>
            <person name="Stange-thomann N."/>
            <person name="Stavropoulos S."/>
            <person name="Stetson K."/>
            <person name="Stone C."/>
            <person name="Stone S."/>
            <person name="Stubbs M."/>
            <person name="Talamas J."/>
            <person name="Tchuinga P."/>
            <person name="Tenzing P."/>
            <person name="Tesfaye S."/>
            <person name="Theodore J."/>
            <person name="Thoulutsang Y."/>
            <person name="Topham K."/>
            <person name="Towey S."/>
            <person name="Tsamla T."/>
            <person name="Tsomo N."/>
            <person name="Vallee D."/>
            <person name="Vassiliev H."/>
            <person name="Venkataraman V."/>
            <person name="Vinson J."/>
            <person name="Vo A."/>
            <person name="Wade C."/>
            <person name="Wang S."/>
            <person name="Wangchuk T."/>
            <person name="Wangdi T."/>
            <person name="Whittaker C."/>
            <person name="Wilkinson J."/>
            <person name="Wu Y."/>
            <person name="Wyman D."/>
            <person name="Yadav S."/>
            <person name="Yang S."/>
            <person name="Yang X."/>
            <person name="Yeager S."/>
            <person name="Yee E."/>
            <person name="Young G."/>
            <person name="Zainoun J."/>
            <person name="Zembeck L."/>
            <person name="Zimmer A."/>
            <person name="Zody M."/>
            <person name="Lander E."/>
        </authorList>
    </citation>
    <scope>NUCLEOTIDE SEQUENCE [LARGE SCALE GENOMIC DNA]</scope>
</reference>
<proteinExistence type="predicted"/>
<feature type="compositionally biased region" description="Basic and acidic residues" evidence="1">
    <location>
        <begin position="101"/>
        <end position="113"/>
    </location>
</feature>
<feature type="region of interest" description="Disordered" evidence="1">
    <location>
        <begin position="101"/>
        <end position="124"/>
    </location>
</feature>
<feature type="compositionally biased region" description="Low complexity" evidence="1">
    <location>
        <begin position="114"/>
        <end position="124"/>
    </location>
</feature>
<protein>
    <submittedName>
        <fullName evidence="2">Uncharacterized protein</fullName>
    </submittedName>
</protein>
<organism evidence="2 3">
    <name type="scientific">Ciona savignyi</name>
    <name type="common">Pacific transparent sea squirt</name>
    <dbReference type="NCBI Taxonomy" id="51511"/>
    <lineage>
        <taxon>Eukaryota</taxon>
        <taxon>Metazoa</taxon>
        <taxon>Chordata</taxon>
        <taxon>Tunicata</taxon>
        <taxon>Ascidiacea</taxon>
        <taxon>Phlebobranchia</taxon>
        <taxon>Cionidae</taxon>
        <taxon>Ciona</taxon>
    </lineage>
</organism>
<reference evidence="2" key="3">
    <citation type="submission" date="2025-09" db="UniProtKB">
        <authorList>
            <consortium name="Ensembl"/>
        </authorList>
    </citation>
    <scope>IDENTIFICATION</scope>
</reference>
<accession>H2YGR5</accession>
<feature type="region of interest" description="Disordered" evidence="1">
    <location>
        <begin position="1"/>
        <end position="68"/>
    </location>
</feature>
<dbReference type="InParanoid" id="H2YGR5"/>
<reference evidence="2" key="2">
    <citation type="submission" date="2025-08" db="UniProtKB">
        <authorList>
            <consortium name="Ensembl"/>
        </authorList>
    </citation>
    <scope>IDENTIFICATION</scope>
</reference>